<dbReference type="GO" id="GO:0005524">
    <property type="term" value="F:ATP binding"/>
    <property type="evidence" value="ECO:0007669"/>
    <property type="project" value="UniProtKB-KW"/>
</dbReference>
<dbReference type="SUPFAM" id="SSF47473">
    <property type="entry name" value="EF-hand"/>
    <property type="match status" value="1"/>
</dbReference>
<organism evidence="10 11">
    <name type="scientific">Symbiodinium necroappetens</name>
    <dbReference type="NCBI Taxonomy" id="1628268"/>
    <lineage>
        <taxon>Eukaryota</taxon>
        <taxon>Sar</taxon>
        <taxon>Alveolata</taxon>
        <taxon>Dinophyceae</taxon>
        <taxon>Suessiales</taxon>
        <taxon>Symbiodiniaceae</taxon>
        <taxon>Symbiodinium</taxon>
    </lineage>
</organism>
<dbReference type="InterPro" id="IPR002048">
    <property type="entry name" value="EF_hand_dom"/>
</dbReference>
<evidence type="ECO:0000259" key="9">
    <source>
        <dbReference type="PROSITE" id="PS50222"/>
    </source>
</evidence>
<keyword evidence="7" id="KW-0106">Calcium</keyword>
<keyword evidence="3" id="KW-0808">Transferase</keyword>
<accession>A0A812ZQ96</accession>
<dbReference type="OrthoDB" id="40902at2759"/>
<evidence type="ECO:0000256" key="4">
    <source>
        <dbReference type="ARBA" id="ARBA00022737"/>
    </source>
</evidence>
<evidence type="ECO:0000256" key="1">
    <source>
        <dbReference type="ARBA" id="ARBA00001946"/>
    </source>
</evidence>
<keyword evidence="5" id="KW-0547">Nucleotide-binding</keyword>
<keyword evidence="6" id="KW-0418">Kinase</keyword>
<keyword evidence="4" id="KW-0677">Repeat</keyword>
<evidence type="ECO:0000256" key="2">
    <source>
        <dbReference type="ARBA" id="ARBA00022527"/>
    </source>
</evidence>
<evidence type="ECO:0000256" key="6">
    <source>
        <dbReference type="ARBA" id="ARBA00022777"/>
    </source>
</evidence>
<dbReference type="Pfam" id="PF13405">
    <property type="entry name" value="EF-hand_6"/>
    <property type="match status" value="1"/>
</dbReference>
<keyword evidence="11" id="KW-1185">Reference proteome</keyword>
<keyword evidence="8" id="KW-0067">ATP-binding</keyword>
<dbReference type="InterPro" id="IPR011992">
    <property type="entry name" value="EF-hand-dom_pair"/>
</dbReference>
<comment type="cofactor">
    <cofactor evidence="1">
        <name>Mg(2+)</name>
        <dbReference type="ChEBI" id="CHEBI:18420"/>
    </cofactor>
</comment>
<evidence type="ECO:0000256" key="7">
    <source>
        <dbReference type="ARBA" id="ARBA00022837"/>
    </source>
</evidence>
<dbReference type="FunFam" id="1.10.238.10:FF:000003">
    <property type="entry name" value="Calmodulin A"/>
    <property type="match status" value="1"/>
</dbReference>
<evidence type="ECO:0000256" key="5">
    <source>
        <dbReference type="ARBA" id="ARBA00022741"/>
    </source>
</evidence>
<evidence type="ECO:0000256" key="8">
    <source>
        <dbReference type="ARBA" id="ARBA00022840"/>
    </source>
</evidence>
<dbReference type="Gene3D" id="1.10.510.10">
    <property type="entry name" value="Transferase(Phosphotransferase) domain 1"/>
    <property type="match status" value="1"/>
</dbReference>
<feature type="domain" description="EF-hand" evidence="9">
    <location>
        <begin position="174"/>
        <end position="209"/>
    </location>
</feature>
<gene>
    <name evidence="10" type="primary">CPK11</name>
    <name evidence="10" type="ORF">SNEC2469_LOCUS25276</name>
</gene>
<dbReference type="PROSITE" id="PS50222">
    <property type="entry name" value="EF_HAND_2"/>
    <property type="match status" value="2"/>
</dbReference>
<feature type="non-terminal residue" evidence="10">
    <location>
        <position position="1"/>
    </location>
</feature>
<dbReference type="InterPro" id="IPR011009">
    <property type="entry name" value="Kinase-like_dom_sf"/>
</dbReference>
<evidence type="ECO:0000256" key="3">
    <source>
        <dbReference type="ARBA" id="ARBA00022679"/>
    </source>
</evidence>
<evidence type="ECO:0000313" key="10">
    <source>
        <dbReference type="EMBL" id="CAE7837927.1"/>
    </source>
</evidence>
<dbReference type="GO" id="GO:0005509">
    <property type="term" value="F:calcium ion binding"/>
    <property type="evidence" value="ECO:0007669"/>
    <property type="project" value="InterPro"/>
</dbReference>
<dbReference type="SMART" id="SM00054">
    <property type="entry name" value="EFh"/>
    <property type="match status" value="3"/>
</dbReference>
<dbReference type="InterPro" id="IPR050205">
    <property type="entry name" value="CDPK_Ser/Thr_kinases"/>
</dbReference>
<comment type="caution">
    <text evidence="10">The sequence shown here is derived from an EMBL/GenBank/DDBJ whole genome shotgun (WGS) entry which is preliminary data.</text>
</comment>
<dbReference type="EMBL" id="CAJNJA010049624">
    <property type="protein sequence ID" value="CAE7837927.1"/>
    <property type="molecule type" value="Genomic_DNA"/>
</dbReference>
<dbReference type="Gene3D" id="1.10.238.10">
    <property type="entry name" value="EF-hand"/>
    <property type="match status" value="2"/>
</dbReference>
<evidence type="ECO:0000313" key="11">
    <source>
        <dbReference type="Proteomes" id="UP000601435"/>
    </source>
</evidence>
<proteinExistence type="predicted"/>
<dbReference type="GO" id="GO:0004674">
    <property type="term" value="F:protein serine/threonine kinase activity"/>
    <property type="evidence" value="ECO:0007669"/>
    <property type="project" value="UniProtKB-KW"/>
</dbReference>
<sequence length="231" mass="26226">MAEEETELNILNGRFKYDARKWNGVSKSSFDFVSKLLQRDPDQRMTAEQALAHPWVAEREQFPSGTESAGLDASVVHSLAEYSRASKFRRTCMQVMAWSLNNAEMAEVREAFMELDVQKTGAIQLHQLKSVLEERFNICDEETRKIFEALDSSNNEEVGYSEFLAAMMSSRIQVHEDLVRAAFQRYDEDDSGYISVENLRQVLTESLDSPETAEEMLSGVSVFAGAEQRVS</sequence>
<dbReference type="Pfam" id="PF13499">
    <property type="entry name" value="EF-hand_7"/>
    <property type="match status" value="1"/>
</dbReference>
<dbReference type="PANTHER" id="PTHR24349">
    <property type="entry name" value="SERINE/THREONINE-PROTEIN KINASE"/>
    <property type="match status" value="1"/>
</dbReference>
<name>A0A812ZQ96_9DINO</name>
<feature type="domain" description="EF-hand" evidence="9">
    <location>
        <begin position="103"/>
        <end position="138"/>
    </location>
</feature>
<reference evidence="10" key="1">
    <citation type="submission" date="2021-02" db="EMBL/GenBank/DDBJ databases">
        <authorList>
            <person name="Dougan E. K."/>
            <person name="Rhodes N."/>
            <person name="Thang M."/>
            <person name="Chan C."/>
        </authorList>
    </citation>
    <scope>NUCLEOTIDE SEQUENCE</scope>
</reference>
<dbReference type="AlphaFoldDB" id="A0A812ZQ96"/>
<protein>
    <submittedName>
        <fullName evidence="10">CPK11 protein</fullName>
    </submittedName>
</protein>
<dbReference type="SUPFAM" id="SSF56112">
    <property type="entry name" value="Protein kinase-like (PK-like)"/>
    <property type="match status" value="1"/>
</dbReference>
<keyword evidence="2" id="KW-0723">Serine/threonine-protein kinase</keyword>
<dbReference type="Proteomes" id="UP000601435">
    <property type="component" value="Unassembled WGS sequence"/>
</dbReference>